<organism evidence="2 3">
    <name type="scientific">Pseudoduganella lutea</name>
    <dbReference type="NCBI Taxonomy" id="321985"/>
    <lineage>
        <taxon>Bacteria</taxon>
        <taxon>Pseudomonadati</taxon>
        <taxon>Pseudomonadota</taxon>
        <taxon>Betaproteobacteria</taxon>
        <taxon>Burkholderiales</taxon>
        <taxon>Oxalobacteraceae</taxon>
        <taxon>Telluria group</taxon>
        <taxon>Pseudoduganella</taxon>
    </lineage>
</organism>
<accession>A0A4V0Z2Z9</accession>
<feature type="transmembrane region" description="Helical" evidence="1">
    <location>
        <begin position="392"/>
        <end position="411"/>
    </location>
</feature>
<dbReference type="Pfam" id="PF03929">
    <property type="entry name" value="PepSY_TM"/>
    <property type="match status" value="1"/>
</dbReference>
<dbReference type="Proteomes" id="UP000290637">
    <property type="component" value="Chromosome"/>
</dbReference>
<dbReference type="InterPro" id="IPR005625">
    <property type="entry name" value="PepSY-ass_TM"/>
</dbReference>
<dbReference type="RefSeq" id="WP_130184840.1">
    <property type="nucleotide sequence ID" value="NZ_CP035913.1"/>
</dbReference>
<dbReference type="PANTHER" id="PTHR34219:SF4">
    <property type="entry name" value="PEPSY DOMAIN-CONTAINING PROTEIN"/>
    <property type="match status" value="1"/>
</dbReference>
<name>A0A4V0Z2Z9_9BURK</name>
<feature type="transmembrane region" description="Helical" evidence="1">
    <location>
        <begin position="197"/>
        <end position="223"/>
    </location>
</feature>
<dbReference type="AlphaFoldDB" id="A0A4V0Z2Z9"/>
<protein>
    <submittedName>
        <fullName evidence="2">PepSY domain-containing protein</fullName>
    </submittedName>
</protein>
<dbReference type="KEGG" id="plue:EWM63_00740"/>
<keyword evidence="3" id="KW-1185">Reference proteome</keyword>
<dbReference type="OrthoDB" id="9776609at2"/>
<sequence>MGSTFGKSMAWLHTWAGVVLGAVLFAVFWTGTLILYWGEIDQWMMPDTRLAPVSVTATATATAAAPVSLDRAARLVLPLLPRDATQWRIDLPTSRTPVAAFSYRLPGGEEHTRLVDPLRYRLLPEQGTDGASGFLVPLHYSLHLSWRGTGKWLVGLAGMAMLALLASGIVIHRKLVAQLFTFRPRKRLPRSALDLHNLSGVLLLPFHCMLALSGLVIFITVYFPQAHVGVYGGGPKAKAAFMAEAYGRHTRKKEGKPGALASLDAMRAVAEREWGGRAPYFVRVWQPGDAAAVVEFRRSYAREVTMNLDQLYFDAATGRPLWRFEAGPLMTVQRVFSGVHFARFDHGTLRALYLAGGLGGCVLVATGFLFWIEARRGRHARDALGGVRLVEALAIGGMTGIVLATLAYLVANRVLPADAMLPGWDRSALERAAFYGVWLAAFAHAWLCRTAAWRGQLLAIAALAVAAVLMNWVTTGDHVPRALLDGMHAVAGIDTALLALAGLAWHAARRIGAKSQGSADG</sequence>
<evidence type="ECO:0000313" key="2">
    <source>
        <dbReference type="EMBL" id="QBE61703.1"/>
    </source>
</evidence>
<feature type="transmembrane region" description="Helical" evidence="1">
    <location>
        <begin position="351"/>
        <end position="372"/>
    </location>
</feature>
<feature type="transmembrane region" description="Helical" evidence="1">
    <location>
        <begin position="486"/>
        <end position="508"/>
    </location>
</feature>
<evidence type="ECO:0000256" key="1">
    <source>
        <dbReference type="SAM" id="Phobius"/>
    </source>
</evidence>
<feature type="transmembrane region" description="Helical" evidence="1">
    <location>
        <begin position="455"/>
        <end position="474"/>
    </location>
</feature>
<keyword evidence="1" id="KW-0812">Transmembrane</keyword>
<keyword evidence="1" id="KW-0472">Membrane</keyword>
<reference evidence="2 3" key="1">
    <citation type="submission" date="2019-02" db="EMBL/GenBank/DDBJ databases">
        <title>Draft Genome Sequences of Six Type Strains of the Genus Massilia.</title>
        <authorList>
            <person name="Miess H."/>
            <person name="Frediansyhah A."/>
            <person name="Gross H."/>
        </authorList>
    </citation>
    <scope>NUCLEOTIDE SEQUENCE [LARGE SCALE GENOMIC DNA]</scope>
    <source>
        <strain evidence="2 3">DSM 17473</strain>
    </source>
</reference>
<dbReference type="EMBL" id="CP035913">
    <property type="protein sequence ID" value="QBE61703.1"/>
    <property type="molecule type" value="Genomic_DNA"/>
</dbReference>
<gene>
    <name evidence="2" type="ORF">EWM63_00740</name>
</gene>
<feature type="transmembrane region" description="Helical" evidence="1">
    <location>
        <begin position="12"/>
        <end position="38"/>
    </location>
</feature>
<keyword evidence="1" id="KW-1133">Transmembrane helix</keyword>
<evidence type="ECO:0000313" key="3">
    <source>
        <dbReference type="Proteomes" id="UP000290637"/>
    </source>
</evidence>
<proteinExistence type="predicted"/>
<feature type="transmembrane region" description="Helical" evidence="1">
    <location>
        <begin position="152"/>
        <end position="176"/>
    </location>
</feature>
<dbReference type="PANTHER" id="PTHR34219">
    <property type="entry name" value="IRON-REGULATED INNER MEMBRANE PROTEIN-RELATED"/>
    <property type="match status" value="1"/>
</dbReference>